<keyword evidence="2" id="KW-0676">Redox-active center</keyword>
<dbReference type="PIRSF" id="PIRSF037031">
    <property type="entry name" value="Redox_disulphide_2"/>
    <property type="match status" value="1"/>
</dbReference>
<feature type="active site" description="Nucleophile" evidence="1">
    <location>
        <position position="13"/>
    </location>
</feature>
<organism evidence="4 5">
    <name type="scientific">Amaricoccus solimangrovi</name>
    <dbReference type="NCBI Taxonomy" id="2589815"/>
    <lineage>
        <taxon>Bacteria</taxon>
        <taxon>Pseudomonadati</taxon>
        <taxon>Pseudomonadota</taxon>
        <taxon>Alphaproteobacteria</taxon>
        <taxon>Rhodobacterales</taxon>
        <taxon>Paracoccaceae</taxon>
        <taxon>Amaricoccus</taxon>
    </lineage>
</organism>
<dbReference type="SUPFAM" id="SSF52833">
    <property type="entry name" value="Thioredoxin-like"/>
    <property type="match status" value="1"/>
</dbReference>
<dbReference type="Pfam" id="PF13192">
    <property type="entry name" value="Thioredoxin_3"/>
    <property type="match status" value="1"/>
</dbReference>
<accession>A0A501WMX8</accession>
<evidence type="ECO:0000313" key="4">
    <source>
        <dbReference type="EMBL" id="TPE49695.1"/>
    </source>
</evidence>
<dbReference type="NCBIfam" id="TIGR00412">
    <property type="entry name" value="redox_disulf_2"/>
    <property type="match status" value="1"/>
</dbReference>
<dbReference type="AlphaFoldDB" id="A0A501WMX8"/>
<evidence type="ECO:0000259" key="3">
    <source>
        <dbReference type="Pfam" id="PF13192"/>
    </source>
</evidence>
<evidence type="ECO:0000313" key="5">
    <source>
        <dbReference type="Proteomes" id="UP000319255"/>
    </source>
</evidence>
<dbReference type="PANTHER" id="PTHR36450:SF1">
    <property type="entry name" value="THIOREDOXIN"/>
    <property type="match status" value="1"/>
</dbReference>
<dbReference type="PANTHER" id="PTHR36450">
    <property type="entry name" value="THIOREDOXIN"/>
    <property type="match status" value="1"/>
</dbReference>
<proteinExistence type="predicted"/>
<protein>
    <submittedName>
        <fullName evidence="4">Thioredoxin family protein</fullName>
    </submittedName>
</protein>
<dbReference type="InterPro" id="IPR036249">
    <property type="entry name" value="Thioredoxin-like_sf"/>
</dbReference>
<feature type="domain" description="Thioredoxin-like fold" evidence="3">
    <location>
        <begin position="1"/>
        <end position="75"/>
    </location>
</feature>
<dbReference type="InterPro" id="IPR005243">
    <property type="entry name" value="THIRX-like_proc"/>
</dbReference>
<gene>
    <name evidence="4" type="ORF">FJM51_13710</name>
</gene>
<dbReference type="InterPro" id="IPR012336">
    <property type="entry name" value="Thioredoxin-like_fold"/>
</dbReference>
<dbReference type="OrthoDB" id="9800630at2"/>
<comment type="caution">
    <text evidence="4">The sequence shown here is derived from an EMBL/GenBank/DDBJ whole genome shotgun (WGS) entry which is preliminary data.</text>
</comment>
<dbReference type="EMBL" id="VFRP01000013">
    <property type="protein sequence ID" value="TPE49695.1"/>
    <property type="molecule type" value="Genomic_DNA"/>
</dbReference>
<feature type="active site" description="Nucleophile" evidence="1">
    <location>
        <position position="10"/>
    </location>
</feature>
<keyword evidence="5" id="KW-1185">Reference proteome</keyword>
<reference evidence="4 5" key="1">
    <citation type="submission" date="2019-06" db="EMBL/GenBank/DDBJ databases">
        <title>A novel bacterium of genus Amaricoccus, isolated from marine sediment.</title>
        <authorList>
            <person name="Huang H."/>
            <person name="Mo K."/>
            <person name="Hu Y."/>
        </authorList>
    </citation>
    <scope>NUCLEOTIDE SEQUENCE [LARGE SCALE GENOMIC DNA]</scope>
    <source>
        <strain evidence="4 5">HB172011</strain>
    </source>
</reference>
<sequence length="76" mass="8200">MEIKVLGSGCAKCRATVETIETVARETGRDIALEKVEDMRRIAGYGVMSTPAVVVDGKVAHKGSVPTREQVRAWLA</sequence>
<keyword evidence="2" id="KW-1015">Disulfide bond</keyword>
<dbReference type="Gene3D" id="3.40.30.10">
    <property type="entry name" value="Glutaredoxin"/>
    <property type="match status" value="1"/>
</dbReference>
<dbReference type="RefSeq" id="WP_140454697.1">
    <property type="nucleotide sequence ID" value="NZ_VFRP01000013.1"/>
</dbReference>
<feature type="disulfide bond" description="Redox-active" evidence="2">
    <location>
        <begin position="10"/>
        <end position="13"/>
    </location>
</feature>
<evidence type="ECO:0000256" key="2">
    <source>
        <dbReference type="PIRSR" id="PIRSR037031-51"/>
    </source>
</evidence>
<name>A0A501WMX8_9RHOB</name>
<dbReference type="Proteomes" id="UP000319255">
    <property type="component" value="Unassembled WGS sequence"/>
</dbReference>
<evidence type="ECO:0000256" key="1">
    <source>
        <dbReference type="PIRSR" id="PIRSR037031-50"/>
    </source>
</evidence>